<feature type="domain" description="ABC transporter" evidence="6">
    <location>
        <begin position="26"/>
        <end position="251"/>
    </location>
</feature>
<dbReference type="PANTHER" id="PTHR43820:SF5">
    <property type="entry name" value="HIGH-AFFINITY BRANCHED-CHAIN AMINO ACID TRANSPORT ATP-BINDING PROTEIN"/>
    <property type="match status" value="1"/>
</dbReference>
<dbReference type="Gene3D" id="3.40.50.300">
    <property type="entry name" value="P-loop containing nucleotide triphosphate hydrolases"/>
    <property type="match status" value="1"/>
</dbReference>
<comment type="caution">
    <text evidence="7">The sequence shown here is derived from an EMBL/GenBank/DDBJ whole genome shotgun (WGS) entry which is preliminary data.</text>
</comment>
<proteinExistence type="inferred from homology"/>
<gene>
    <name evidence="7" type="ORF">ABID43_002282</name>
</gene>
<evidence type="ECO:0000256" key="5">
    <source>
        <dbReference type="ARBA" id="ARBA00022970"/>
    </source>
</evidence>
<dbReference type="InterPro" id="IPR017780">
    <property type="entry name" value="ABC_transptr_urea_ATP-bd_UrtE"/>
</dbReference>
<organism evidence="7 8">
    <name type="scientific">Methylobacterium goesingense</name>
    <dbReference type="NCBI Taxonomy" id="243690"/>
    <lineage>
        <taxon>Bacteria</taxon>
        <taxon>Pseudomonadati</taxon>
        <taxon>Pseudomonadota</taxon>
        <taxon>Alphaproteobacteria</taxon>
        <taxon>Hyphomicrobiales</taxon>
        <taxon>Methylobacteriaceae</taxon>
        <taxon>Methylobacterium</taxon>
    </lineage>
</organism>
<evidence type="ECO:0000313" key="7">
    <source>
        <dbReference type="EMBL" id="MET3692742.1"/>
    </source>
</evidence>
<comment type="similarity">
    <text evidence="1">Belongs to the ABC transporter superfamily.</text>
</comment>
<evidence type="ECO:0000256" key="3">
    <source>
        <dbReference type="ARBA" id="ARBA00022741"/>
    </source>
</evidence>
<keyword evidence="5" id="KW-0029">Amino-acid transport</keyword>
<keyword evidence="3" id="KW-0547">Nucleotide-binding</keyword>
<dbReference type="InterPro" id="IPR003593">
    <property type="entry name" value="AAA+_ATPase"/>
</dbReference>
<dbReference type="SMART" id="SM00382">
    <property type="entry name" value="AAA"/>
    <property type="match status" value="1"/>
</dbReference>
<evidence type="ECO:0000259" key="6">
    <source>
        <dbReference type="PROSITE" id="PS50893"/>
    </source>
</evidence>
<keyword evidence="4 7" id="KW-0067">ATP-binding</keyword>
<dbReference type="InterPro" id="IPR052156">
    <property type="entry name" value="BCAA_Transport_ATP-bd_LivF"/>
</dbReference>
<dbReference type="PROSITE" id="PS50893">
    <property type="entry name" value="ABC_TRANSPORTER_2"/>
    <property type="match status" value="1"/>
</dbReference>
<dbReference type="GO" id="GO:0005524">
    <property type="term" value="F:ATP binding"/>
    <property type="evidence" value="ECO:0007669"/>
    <property type="project" value="UniProtKB-KW"/>
</dbReference>
<keyword evidence="2" id="KW-0813">Transport</keyword>
<keyword evidence="8" id="KW-1185">Reference proteome</keyword>
<dbReference type="InterPro" id="IPR003439">
    <property type="entry name" value="ABC_transporter-like_ATP-bd"/>
</dbReference>
<sequence>MLQTTHAASPVPSPAPLIQGGVQPMLAISDLHAAYGQSEVLHGLDIAVAPGEIVAVMGRNGMGKTTLMKTLMGIVPVKSGSIRVDGAEVGALKSHQRVARGLAYVPQGRMIFSAMTVQENIETGLTVTNERRVPQDLYTMFPVLLEMKGRRGGNLSGGQQQQLAIARALASRPKVLLLDEPTEGIQPSVIREMGRTLKKIRDERGLSIVVSEQVLSFALDVADRVLVIENGHIVHESLRADIDEAQVARFLSV</sequence>
<dbReference type="CDD" id="cd03224">
    <property type="entry name" value="ABC_TM1139_LivF_branched"/>
    <property type="match status" value="1"/>
</dbReference>
<accession>A0ABV2L4H4</accession>
<evidence type="ECO:0000256" key="2">
    <source>
        <dbReference type="ARBA" id="ARBA00022448"/>
    </source>
</evidence>
<dbReference type="Pfam" id="PF00005">
    <property type="entry name" value="ABC_tran"/>
    <property type="match status" value="1"/>
</dbReference>
<dbReference type="NCBIfam" id="TIGR03410">
    <property type="entry name" value="urea_trans_UrtE"/>
    <property type="match status" value="1"/>
</dbReference>
<dbReference type="PANTHER" id="PTHR43820">
    <property type="entry name" value="HIGH-AFFINITY BRANCHED-CHAIN AMINO ACID TRANSPORT ATP-BINDING PROTEIN LIVF"/>
    <property type="match status" value="1"/>
</dbReference>
<name>A0ABV2L4H4_9HYPH</name>
<protein>
    <submittedName>
        <fullName evidence="7">Urea transport system ATP-binding protein</fullName>
    </submittedName>
</protein>
<dbReference type="Proteomes" id="UP001549145">
    <property type="component" value="Unassembled WGS sequence"/>
</dbReference>
<reference evidence="7 8" key="1">
    <citation type="submission" date="2024-06" db="EMBL/GenBank/DDBJ databases">
        <title>Genomic Encyclopedia of Type Strains, Phase IV (KMG-IV): sequencing the most valuable type-strain genomes for metagenomic binning, comparative biology and taxonomic classification.</title>
        <authorList>
            <person name="Goeker M."/>
        </authorList>
    </citation>
    <scope>NUCLEOTIDE SEQUENCE [LARGE SCALE GENOMIC DNA]</scope>
    <source>
        <strain evidence="7 8">DSM 21331</strain>
    </source>
</reference>
<evidence type="ECO:0000256" key="1">
    <source>
        <dbReference type="ARBA" id="ARBA00005417"/>
    </source>
</evidence>
<dbReference type="SUPFAM" id="SSF52540">
    <property type="entry name" value="P-loop containing nucleoside triphosphate hydrolases"/>
    <property type="match status" value="1"/>
</dbReference>
<dbReference type="InterPro" id="IPR027417">
    <property type="entry name" value="P-loop_NTPase"/>
</dbReference>
<evidence type="ECO:0000313" key="8">
    <source>
        <dbReference type="Proteomes" id="UP001549145"/>
    </source>
</evidence>
<evidence type="ECO:0000256" key="4">
    <source>
        <dbReference type="ARBA" id="ARBA00022840"/>
    </source>
</evidence>
<dbReference type="EMBL" id="JBEPMM010000005">
    <property type="protein sequence ID" value="MET3692742.1"/>
    <property type="molecule type" value="Genomic_DNA"/>
</dbReference>